<dbReference type="EMBL" id="JAADJG010000411">
    <property type="protein sequence ID" value="KAF4447229.1"/>
    <property type="molecule type" value="Genomic_DNA"/>
</dbReference>
<gene>
    <name evidence="6" type="ORF">F53441_9216</name>
</gene>
<dbReference type="Pfam" id="PF22939">
    <property type="entry name" value="WHD_GPIID"/>
    <property type="match status" value="1"/>
</dbReference>
<evidence type="ECO:0008006" key="8">
    <source>
        <dbReference type="Google" id="ProtNLM"/>
    </source>
</evidence>
<dbReference type="Pfam" id="PF12796">
    <property type="entry name" value="Ank_2"/>
    <property type="match status" value="5"/>
</dbReference>
<dbReference type="InterPro" id="IPR027417">
    <property type="entry name" value="P-loop_NTPase"/>
</dbReference>
<proteinExistence type="predicted"/>
<feature type="repeat" description="ANK" evidence="3">
    <location>
        <begin position="795"/>
        <end position="827"/>
    </location>
</feature>
<accession>A0A8H4KCA1</accession>
<dbReference type="InterPro" id="IPR056884">
    <property type="entry name" value="NPHP3-like_N"/>
</dbReference>
<reference evidence="6" key="1">
    <citation type="submission" date="2020-01" db="EMBL/GenBank/DDBJ databases">
        <title>Identification and distribution of gene clusters putatively required for synthesis of sphingolipid metabolism inhibitors in phylogenetically diverse species of the filamentous fungus Fusarium.</title>
        <authorList>
            <person name="Kim H.-S."/>
            <person name="Busman M."/>
            <person name="Brown D.W."/>
            <person name="Divon H."/>
            <person name="Uhlig S."/>
            <person name="Proctor R.H."/>
        </authorList>
    </citation>
    <scope>NUCLEOTIDE SEQUENCE</scope>
    <source>
        <strain evidence="6">NRRL 53441</strain>
    </source>
</reference>
<dbReference type="SUPFAM" id="SSF48403">
    <property type="entry name" value="Ankyrin repeat"/>
    <property type="match status" value="1"/>
</dbReference>
<evidence type="ECO:0000256" key="3">
    <source>
        <dbReference type="PROSITE-ProRule" id="PRU00023"/>
    </source>
</evidence>
<dbReference type="Gene3D" id="1.25.40.20">
    <property type="entry name" value="Ankyrin repeat-containing domain"/>
    <property type="match status" value="4"/>
</dbReference>
<keyword evidence="1" id="KW-0677">Repeat</keyword>
<dbReference type="Proteomes" id="UP000605986">
    <property type="component" value="Unassembled WGS sequence"/>
</dbReference>
<dbReference type="PROSITE" id="PS50297">
    <property type="entry name" value="ANK_REP_REGION"/>
    <property type="match status" value="7"/>
</dbReference>
<sequence length="900" mass="99801">MTSTVIDHLGSTFGHDLDIGIAYIYCNFQRHDQQNLDELFASLLKQLAANMSPLPEFVMNLYASHQNKRSHPIAQEILDALQKTISRYSRVFVVIDALDEYGMTGSSRENFLTQLGQLQEQYEINVFMTSRFNTTIDVEVDTNFKHVRQLEIRADGEEIARYIESRLNALPSAIKNNPTLRKDIIKRISNSVKGMFLLANIYLNLLSHKVSETEILNQLAAFEEFGKSESERGMTAALNKAYSQTMDRINQQESSHATLAKKVLFWTAHARRELTIKELQHALATSSAQREVCDADLPFEETMVAVCAGLVSVDMTGKIIQLAHYTVQEYIYQKSKELLPATKEDIARTCIAYLSFSSFAPHLSDRRFWLDPAWQRFQQEVQPYPFYHYAATNWGHHTCESSISDDEVLEALDSDIGVMASTMALTANSYIIVSVSGVTKLHVAAHFGLEQVVGKLLSRESNPDPRDTIQRTPLCYAAEQGHDEVVKLLIGNGADTDPQGARPTPLSLATEGGHVDVVQTLLNSQDAGTSQSAKTGISNWWALSIAAHFGYESNVRLLLEKGADPNANIEPDMKDPTDMWREPPPLSRAANAGHKDIVELLLLKGADPDQRALKSTIYYHGITPLSFAAARGHEEIVHLLLRRGVDVDSEGMSGNCHGRTPLSFAAHFGHLSIVKLLLAEGADPNSEAKSVTIRGRTPLSYASISGHESIVQLLIANWANVQSKSRSARTPLSHAAEYGRKGIVQMLLQTEQVEPDWAHKDGRTPFSYAAENGYTGVIQMLLHTEQVEPDFADENGRTPLSYAAEHGHVTTAQLLLERGVDVDSICTRTGRWNDGTTPLMIAAERNHEDIVRLLIKNGADIGATDATGMTALSWARMHGCEEVQRVLMEVKKNKTASEGE</sequence>
<protein>
    <recommendedName>
        <fullName evidence="8">NACHT domain-containing protein</fullName>
    </recommendedName>
</protein>
<dbReference type="InterPro" id="IPR002110">
    <property type="entry name" value="Ankyrin_rpt"/>
</dbReference>
<dbReference type="PROSITE" id="PS50088">
    <property type="entry name" value="ANK_REPEAT"/>
    <property type="match status" value="8"/>
</dbReference>
<organism evidence="6 7">
    <name type="scientific">Fusarium austroafricanum</name>
    <dbReference type="NCBI Taxonomy" id="2364996"/>
    <lineage>
        <taxon>Eukaryota</taxon>
        <taxon>Fungi</taxon>
        <taxon>Dikarya</taxon>
        <taxon>Ascomycota</taxon>
        <taxon>Pezizomycotina</taxon>
        <taxon>Sordariomycetes</taxon>
        <taxon>Hypocreomycetidae</taxon>
        <taxon>Hypocreales</taxon>
        <taxon>Nectriaceae</taxon>
        <taxon>Fusarium</taxon>
        <taxon>Fusarium concolor species complex</taxon>
    </lineage>
</organism>
<dbReference type="Pfam" id="PF24883">
    <property type="entry name" value="NPHP3_N"/>
    <property type="match status" value="1"/>
</dbReference>
<keyword evidence="7" id="KW-1185">Reference proteome</keyword>
<dbReference type="OrthoDB" id="20872at2759"/>
<feature type="repeat" description="ANK" evidence="3">
    <location>
        <begin position="694"/>
        <end position="726"/>
    </location>
</feature>
<name>A0A8H4KCA1_9HYPO</name>
<dbReference type="PANTHER" id="PTHR24198:SF165">
    <property type="entry name" value="ANKYRIN REPEAT-CONTAINING PROTEIN-RELATED"/>
    <property type="match status" value="1"/>
</dbReference>
<dbReference type="InterPro" id="IPR036770">
    <property type="entry name" value="Ankyrin_rpt-contain_sf"/>
</dbReference>
<evidence type="ECO:0000256" key="1">
    <source>
        <dbReference type="ARBA" id="ARBA00022737"/>
    </source>
</evidence>
<comment type="caution">
    <text evidence="6">The sequence shown here is derived from an EMBL/GenBank/DDBJ whole genome shotgun (WGS) entry which is preliminary data.</text>
</comment>
<feature type="repeat" description="ANK" evidence="3">
    <location>
        <begin position="657"/>
        <end position="689"/>
    </location>
</feature>
<dbReference type="PRINTS" id="PR01415">
    <property type="entry name" value="ANKYRIN"/>
</dbReference>
<feature type="repeat" description="ANK" evidence="3">
    <location>
        <begin position="469"/>
        <end position="501"/>
    </location>
</feature>
<feature type="repeat" description="ANK" evidence="3">
    <location>
        <begin position="834"/>
        <end position="866"/>
    </location>
</feature>
<feature type="repeat" description="ANK" evidence="3">
    <location>
        <begin position="620"/>
        <end position="652"/>
    </location>
</feature>
<dbReference type="AlphaFoldDB" id="A0A8H4KCA1"/>
<dbReference type="SMART" id="SM00248">
    <property type="entry name" value="ANK"/>
    <property type="match status" value="13"/>
</dbReference>
<dbReference type="PANTHER" id="PTHR24198">
    <property type="entry name" value="ANKYRIN REPEAT AND PROTEIN KINASE DOMAIN-CONTAINING PROTEIN"/>
    <property type="match status" value="1"/>
</dbReference>
<feature type="domain" description="Nephrocystin 3-like N-terminal" evidence="5">
    <location>
        <begin position="1"/>
        <end position="131"/>
    </location>
</feature>
<dbReference type="InterPro" id="IPR054471">
    <property type="entry name" value="GPIID_WHD"/>
</dbReference>
<dbReference type="Pfam" id="PF00023">
    <property type="entry name" value="Ank"/>
    <property type="match status" value="1"/>
</dbReference>
<evidence type="ECO:0000313" key="6">
    <source>
        <dbReference type="EMBL" id="KAF4447229.1"/>
    </source>
</evidence>
<feature type="repeat" description="ANK" evidence="3">
    <location>
        <begin position="436"/>
        <end position="468"/>
    </location>
</feature>
<evidence type="ECO:0000256" key="2">
    <source>
        <dbReference type="ARBA" id="ARBA00023043"/>
    </source>
</evidence>
<evidence type="ECO:0000259" key="5">
    <source>
        <dbReference type="Pfam" id="PF24883"/>
    </source>
</evidence>
<feature type="domain" description="GPI inositol-deacylase winged helix" evidence="4">
    <location>
        <begin position="254"/>
        <end position="335"/>
    </location>
</feature>
<feature type="repeat" description="ANK" evidence="3">
    <location>
        <begin position="581"/>
        <end position="613"/>
    </location>
</feature>
<dbReference type="Gene3D" id="3.40.50.300">
    <property type="entry name" value="P-loop containing nucleotide triphosphate hydrolases"/>
    <property type="match status" value="1"/>
</dbReference>
<evidence type="ECO:0000313" key="7">
    <source>
        <dbReference type="Proteomes" id="UP000605986"/>
    </source>
</evidence>
<keyword evidence="2 3" id="KW-0040">ANK repeat</keyword>
<evidence type="ECO:0000259" key="4">
    <source>
        <dbReference type="Pfam" id="PF22939"/>
    </source>
</evidence>